<keyword evidence="1" id="KW-0456">Lyase</keyword>
<dbReference type="SUPFAM" id="SSF51569">
    <property type="entry name" value="Aldolase"/>
    <property type="match status" value="1"/>
</dbReference>
<dbReference type="PANTHER" id="PTHR12128:SF66">
    <property type="entry name" value="4-HYDROXY-2-OXOGLUTARATE ALDOLASE, MITOCHONDRIAL"/>
    <property type="match status" value="1"/>
</dbReference>
<dbReference type="InterPro" id="IPR013785">
    <property type="entry name" value="Aldolase_TIM"/>
</dbReference>
<dbReference type="Pfam" id="PF00701">
    <property type="entry name" value="DHDPS"/>
    <property type="match status" value="1"/>
</dbReference>
<protein>
    <recommendedName>
        <fullName evidence="3">Dihydrodipicolinate synthase family protein</fullName>
    </recommendedName>
</protein>
<feature type="non-terminal residue" evidence="2">
    <location>
        <position position="186"/>
    </location>
</feature>
<sequence length="186" mass="19454">MLYAFFRADNSLDREAHRRQVLACVAAGAHGLAVGGLASECNKLSSGEKRTLVEWTLEDSAGRLPVSVTVSENTLVGQKEAIAHARDSGAAWAVMQPPPVRGASVEALVDFFAGVAGASDLPLGIQNAPEYIGVGLDNPAIAELGRRASNVVILKAEGPAPYISRLMSEIGDGFAVFNGRNGVELI</sequence>
<evidence type="ECO:0008006" key="3">
    <source>
        <dbReference type="Google" id="ProtNLM"/>
    </source>
</evidence>
<gene>
    <name evidence="2" type="ORF">METZ01_LOCUS190163</name>
</gene>
<name>A0A382DGP4_9ZZZZ</name>
<evidence type="ECO:0000256" key="1">
    <source>
        <dbReference type="ARBA" id="ARBA00023239"/>
    </source>
</evidence>
<dbReference type="GO" id="GO:0008840">
    <property type="term" value="F:4-hydroxy-tetrahydrodipicolinate synthase activity"/>
    <property type="evidence" value="ECO:0007669"/>
    <property type="project" value="TreeGrafter"/>
</dbReference>
<dbReference type="InterPro" id="IPR002220">
    <property type="entry name" value="DapA-like"/>
</dbReference>
<dbReference type="PANTHER" id="PTHR12128">
    <property type="entry name" value="DIHYDRODIPICOLINATE SYNTHASE"/>
    <property type="match status" value="1"/>
</dbReference>
<proteinExistence type="predicted"/>
<evidence type="ECO:0000313" key="2">
    <source>
        <dbReference type="EMBL" id="SVB37309.1"/>
    </source>
</evidence>
<dbReference type="SMART" id="SM01130">
    <property type="entry name" value="DHDPS"/>
    <property type="match status" value="1"/>
</dbReference>
<accession>A0A382DGP4</accession>
<reference evidence="2" key="1">
    <citation type="submission" date="2018-05" db="EMBL/GenBank/DDBJ databases">
        <authorList>
            <person name="Lanie J.A."/>
            <person name="Ng W.-L."/>
            <person name="Kazmierczak K.M."/>
            <person name="Andrzejewski T.M."/>
            <person name="Davidsen T.M."/>
            <person name="Wayne K.J."/>
            <person name="Tettelin H."/>
            <person name="Glass J.I."/>
            <person name="Rusch D."/>
            <person name="Podicherti R."/>
            <person name="Tsui H.-C.T."/>
            <person name="Winkler M.E."/>
        </authorList>
    </citation>
    <scope>NUCLEOTIDE SEQUENCE</scope>
</reference>
<dbReference type="EMBL" id="UINC01039190">
    <property type="protein sequence ID" value="SVB37309.1"/>
    <property type="molecule type" value="Genomic_DNA"/>
</dbReference>
<organism evidence="2">
    <name type="scientific">marine metagenome</name>
    <dbReference type="NCBI Taxonomy" id="408172"/>
    <lineage>
        <taxon>unclassified sequences</taxon>
        <taxon>metagenomes</taxon>
        <taxon>ecological metagenomes</taxon>
    </lineage>
</organism>
<dbReference type="Gene3D" id="3.20.20.70">
    <property type="entry name" value="Aldolase class I"/>
    <property type="match status" value="1"/>
</dbReference>
<dbReference type="AlphaFoldDB" id="A0A382DGP4"/>
<dbReference type="CDD" id="cd00408">
    <property type="entry name" value="DHDPS-like"/>
    <property type="match status" value="1"/>
</dbReference>